<dbReference type="InterPro" id="IPR041999">
    <property type="entry name" value="Sortase_D_1"/>
</dbReference>
<keyword evidence="2" id="KW-0812">Transmembrane</keyword>
<dbReference type="EMBL" id="CAEZYH010000042">
    <property type="protein sequence ID" value="CAB4721753.1"/>
    <property type="molecule type" value="Genomic_DNA"/>
</dbReference>
<dbReference type="AlphaFoldDB" id="A0A6J6VVV5"/>
<accession>A0A6J6VVV5</accession>
<dbReference type="Gene3D" id="2.40.260.10">
    <property type="entry name" value="Sortase"/>
    <property type="match status" value="1"/>
</dbReference>
<dbReference type="EMBL" id="CAFBPS010000061">
    <property type="protein sequence ID" value="CAB5030402.1"/>
    <property type="molecule type" value="Genomic_DNA"/>
</dbReference>
<evidence type="ECO:0000256" key="1">
    <source>
        <dbReference type="ARBA" id="ARBA00022801"/>
    </source>
</evidence>
<feature type="transmembrane region" description="Helical" evidence="2">
    <location>
        <begin position="227"/>
        <end position="245"/>
    </location>
</feature>
<dbReference type="EMBL" id="CAFBMF010000059">
    <property type="protein sequence ID" value="CAB4902313.1"/>
    <property type="molecule type" value="Genomic_DNA"/>
</dbReference>
<sequence>MKTLSMTRDVRQKVRWGSGALLVLILGLFVYAKFFTPMSEDRAQAILEKEFIPALLNGVAPVGYPIESGASVALIEIKDINVRRVVVEGTHAEDLAKGPGHLVGSAIPGQPGTSAILGRSSRYGSAFARLDELKTGQEVTVTTAQGVHTYEVVDSTVRPANDSSAFIGERNMLLLITGVGGSSPDQRLVVRALLTSPVFPAGAAATDVQTTTAELGLEGSTQSPMQLTIWLFLLLILLISLIPLTEKIGKRVAWLIASPLIAVALFQVWQHATLMYPSIG</sequence>
<dbReference type="EMBL" id="CAFAAL010000018">
    <property type="protein sequence ID" value="CAB4796015.1"/>
    <property type="molecule type" value="Genomic_DNA"/>
</dbReference>
<dbReference type="NCBIfam" id="TIGR01076">
    <property type="entry name" value="sortase_fam"/>
    <property type="match status" value="1"/>
</dbReference>
<dbReference type="EMBL" id="CAEZZP010000073">
    <property type="protein sequence ID" value="CAB4776732.1"/>
    <property type="molecule type" value="Genomic_DNA"/>
</dbReference>
<dbReference type="CDD" id="cd05828">
    <property type="entry name" value="Sortase_D_1"/>
    <property type="match status" value="1"/>
</dbReference>
<protein>
    <submittedName>
        <fullName evidence="4">Unannotated protein</fullName>
    </submittedName>
</protein>
<keyword evidence="2" id="KW-0472">Membrane</keyword>
<feature type="transmembrane region" description="Helical" evidence="2">
    <location>
        <begin position="252"/>
        <end position="269"/>
    </location>
</feature>
<dbReference type="SUPFAM" id="SSF63817">
    <property type="entry name" value="Sortase"/>
    <property type="match status" value="1"/>
</dbReference>
<evidence type="ECO:0000256" key="2">
    <source>
        <dbReference type="SAM" id="Phobius"/>
    </source>
</evidence>
<evidence type="ECO:0000313" key="4">
    <source>
        <dbReference type="EMBL" id="CAB4776732.1"/>
    </source>
</evidence>
<dbReference type="InterPro" id="IPR023365">
    <property type="entry name" value="Sortase_dom-sf"/>
</dbReference>
<evidence type="ECO:0000313" key="3">
    <source>
        <dbReference type="EMBL" id="CAB4721753.1"/>
    </source>
</evidence>
<dbReference type="GO" id="GO:0016787">
    <property type="term" value="F:hydrolase activity"/>
    <property type="evidence" value="ECO:0007669"/>
    <property type="project" value="UniProtKB-KW"/>
</dbReference>
<gene>
    <name evidence="3" type="ORF">UFOPK2658_01079</name>
    <name evidence="4" type="ORF">UFOPK2880_01157</name>
    <name evidence="5" type="ORF">UFOPK3004_00362</name>
    <name evidence="6" type="ORF">UFOPK3304_00385</name>
    <name evidence="7" type="ORF">UFOPK3494_01008</name>
    <name evidence="8" type="ORF">UFOPK4134_00919</name>
</gene>
<organism evidence="4">
    <name type="scientific">freshwater metagenome</name>
    <dbReference type="NCBI Taxonomy" id="449393"/>
    <lineage>
        <taxon>unclassified sequences</taxon>
        <taxon>metagenomes</taxon>
        <taxon>ecological metagenomes</taxon>
    </lineage>
</organism>
<evidence type="ECO:0000313" key="7">
    <source>
        <dbReference type="EMBL" id="CAB4902313.1"/>
    </source>
</evidence>
<keyword evidence="2" id="KW-1133">Transmembrane helix</keyword>
<keyword evidence="1" id="KW-0378">Hydrolase</keyword>
<dbReference type="EMBL" id="CAFBLJ010000012">
    <property type="protein sequence ID" value="CAB4859796.1"/>
    <property type="molecule type" value="Genomic_DNA"/>
</dbReference>
<evidence type="ECO:0000313" key="6">
    <source>
        <dbReference type="EMBL" id="CAB4859796.1"/>
    </source>
</evidence>
<evidence type="ECO:0000313" key="5">
    <source>
        <dbReference type="EMBL" id="CAB4796015.1"/>
    </source>
</evidence>
<proteinExistence type="predicted"/>
<name>A0A6J6VVV5_9ZZZZ</name>
<dbReference type="InterPro" id="IPR005754">
    <property type="entry name" value="Sortase"/>
</dbReference>
<dbReference type="Pfam" id="PF04203">
    <property type="entry name" value="Sortase"/>
    <property type="match status" value="1"/>
</dbReference>
<reference evidence="4" key="1">
    <citation type="submission" date="2020-05" db="EMBL/GenBank/DDBJ databases">
        <authorList>
            <person name="Chiriac C."/>
            <person name="Salcher M."/>
            <person name="Ghai R."/>
            <person name="Kavagutti S V."/>
        </authorList>
    </citation>
    <scope>NUCLEOTIDE SEQUENCE</scope>
</reference>
<evidence type="ECO:0000313" key="8">
    <source>
        <dbReference type="EMBL" id="CAB5030402.1"/>
    </source>
</evidence>